<name>A0ABU2JK18_9ACTN</name>
<feature type="domain" description="DUF4440" evidence="2">
    <location>
        <begin position="45"/>
        <end position="137"/>
    </location>
</feature>
<reference evidence="4" key="1">
    <citation type="submission" date="2023-07" db="EMBL/GenBank/DDBJ databases">
        <title>30 novel species of actinomycetes from the DSMZ collection.</title>
        <authorList>
            <person name="Nouioui I."/>
        </authorList>
    </citation>
    <scope>NUCLEOTIDE SEQUENCE [LARGE SCALE GENOMIC DNA]</scope>
    <source>
        <strain evidence="4">DSM 44915</strain>
    </source>
</reference>
<dbReference type="InterPro" id="IPR032710">
    <property type="entry name" value="NTF2-like_dom_sf"/>
</dbReference>
<organism evidence="3 4">
    <name type="scientific">Streptomyces chisholmiae</name>
    <dbReference type="NCBI Taxonomy" id="3075540"/>
    <lineage>
        <taxon>Bacteria</taxon>
        <taxon>Bacillati</taxon>
        <taxon>Actinomycetota</taxon>
        <taxon>Actinomycetes</taxon>
        <taxon>Kitasatosporales</taxon>
        <taxon>Streptomycetaceae</taxon>
        <taxon>Streptomyces</taxon>
    </lineage>
</organism>
<keyword evidence="4" id="KW-1185">Reference proteome</keyword>
<comment type="caution">
    <text evidence="3">The sequence shown here is derived from an EMBL/GenBank/DDBJ whole genome shotgun (WGS) entry which is preliminary data.</text>
</comment>
<dbReference type="Gene3D" id="3.10.450.50">
    <property type="match status" value="1"/>
</dbReference>
<feature type="region of interest" description="Disordered" evidence="1">
    <location>
        <begin position="1"/>
        <end position="30"/>
    </location>
</feature>
<evidence type="ECO:0000313" key="3">
    <source>
        <dbReference type="EMBL" id="MDT0265325.1"/>
    </source>
</evidence>
<protein>
    <submittedName>
        <fullName evidence="3">DUF4440 domain-containing protein</fullName>
    </submittedName>
</protein>
<dbReference type="InterPro" id="IPR027843">
    <property type="entry name" value="DUF4440"/>
</dbReference>
<evidence type="ECO:0000313" key="4">
    <source>
        <dbReference type="Proteomes" id="UP001183410"/>
    </source>
</evidence>
<dbReference type="Proteomes" id="UP001183410">
    <property type="component" value="Unassembled WGS sequence"/>
</dbReference>
<evidence type="ECO:0000259" key="2">
    <source>
        <dbReference type="Pfam" id="PF14534"/>
    </source>
</evidence>
<evidence type="ECO:0000256" key="1">
    <source>
        <dbReference type="SAM" id="MobiDB-lite"/>
    </source>
</evidence>
<dbReference type="EMBL" id="JAVREO010000002">
    <property type="protein sequence ID" value="MDT0265325.1"/>
    <property type="molecule type" value="Genomic_DNA"/>
</dbReference>
<dbReference type="Pfam" id="PF14534">
    <property type="entry name" value="DUF4440"/>
    <property type="match status" value="1"/>
</dbReference>
<gene>
    <name evidence="3" type="ORF">RM844_03360</name>
</gene>
<proteinExistence type="predicted"/>
<dbReference type="SUPFAM" id="SSF54427">
    <property type="entry name" value="NTF2-like"/>
    <property type="match status" value="1"/>
</dbReference>
<accession>A0ABU2JK18</accession>
<dbReference type="RefSeq" id="WP_311664548.1">
    <property type="nucleotide sequence ID" value="NZ_JAVREO010000002.1"/>
</dbReference>
<sequence length="150" mass="14975">MSETHESNGPGTASGPDGNEPAVHGSSGLPVARRAAEVPAVFAARFNSADPAAAVAGMYAEDAVFVTPAGRVARGAAAVAEANAGFLAAGRPIAVRPRRITEVGDTALLVVDWALVGTDVGGTATDVARRGADGVWRYLIDSPTGGDPPA</sequence>